<dbReference type="InterPro" id="IPR000644">
    <property type="entry name" value="CBS_dom"/>
</dbReference>
<dbReference type="SUPFAM" id="SSF54631">
    <property type="entry name" value="CBS-domain pair"/>
    <property type="match status" value="1"/>
</dbReference>
<evidence type="ECO:0000313" key="4">
    <source>
        <dbReference type="Proteomes" id="UP000015105"/>
    </source>
</evidence>
<proteinExistence type="predicted"/>
<reference evidence="3" key="5">
    <citation type="journal article" date="2021" name="G3 (Bethesda)">
        <title>Aegilops tauschii genome assembly Aet v5.0 features greater sequence contiguity and improved annotation.</title>
        <authorList>
            <person name="Wang L."/>
            <person name="Zhu T."/>
            <person name="Rodriguez J.C."/>
            <person name="Deal K.R."/>
            <person name="Dubcovsky J."/>
            <person name="McGuire P.E."/>
            <person name="Lux T."/>
            <person name="Spannagl M."/>
            <person name="Mayer K.F.X."/>
            <person name="Baldrich P."/>
            <person name="Meyers B.C."/>
            <person name="Huo N."/>
            <person name="Gu Y.Q."/>
            <person name="Zhou H."/>
            <person name="Devos K.M."/>
            <person name="Bennetzen J.L."/>
            <person name="Unver T."/>
            <person name="Budak H."/>
            <person name="Gulick P.J."/>
            <person name="Galiba G."/>
            <person name="Kalapos B."/>
            <person name="Nelson D.R."/>
            <person name="Li P."/>
            <person name="You F.M."/>
            <person name="Luo M.C."/>
            <person name="Dvorak J."/>
        </authorList>
    </citation>
    <scope>NUCLEOTIDE SEQUENCE [LARGE SCALE GENOMIC DNA]</scope>
    <source>
        <strain evidence="3">cv. AL8/78</strain>
    </source>
</reference>
<accession>A0A453JQL2</accession>
<dbReference type="Proteomes" id="UP000015105">
    <property type="component" value="Chromosome 5D"/>
</dbReference>
<reference evidence="4" key="2">
    <citation type="journal article" date="2017" name="Nat. Plants">
        <title>The Aegilops tauschii genome reveals multiple impacts of transposons.</title>
        <authorList>
            <person name="Zhao G."/>
            <person name="Zou C."/>
            <person name="Li K."/>
            <person name="Wang K."/>
            <person name="Li T."/>
            <person name="Gao L."/>
            <person name="Zhang X."/>
            <person name="Wang H."/>
            <person name="Yang Z."/>
            <person name="Liu X."/>
            <person name="Jiang W."/>
            <person name="Mao L."/>
            <person name="Kong X."/>
            <person name="Jiao Y."/>
            <person name="Jia J."/>
        </authorList>
    </citation>
    <scope>NUCLEOTIDE SEQUENCE [LARGE SCALE GENOMIC DNA]</scope>
    <source>
        <strain evidence="4">cv. AL8/78</strain>
    </source>
</reference>
<reference evidence="3" key="3">
    <citation type="journal article" date="2017" name="Nature">
        <title>Genome sequence of the progenitor of the wheat D genome Aegilops tauschii.</title>
        <authorList>
            <person name="Luo M.C."/>
            <person name="Gu Y.Q."/>
            <person name="Puiu D."/>
            <person name="Wang H."/>
            <person name="Twardziok S.O."/>
            <person name="Deal K.R."/>
            <person name="Huo N."/>
            <person name="Zhu T."/>
            <person name="Wang L."/>
            <person name="Wang Y."/>
            <person name="McGuire P.E."/>
            <person name="Liu S."/>
            <person name="Long H."/>
            <person name="Ramasamy R.K."/>
            <person name="Rodriguez J.C."/>
            <person name="Van S.L."/>
            <person name="Yuan L."/>
            <person name="Wang Z."/>
            <person name="Xia Z."/>
            <person name="Xiao L."/>
            <person name="Anderson O.D."/>
            <person name="Ouyang S."/>
            <person name="Liang Y."/>
            <person name="Zimin A.V."/>
            <person name="Pertea G."/>
            <person name="Qi P."/>
            <person name="Bennetzen J.L."/>
            <person name="Dai X."/>
            <person name="Dawson M.W."/>
            <person name="Muller H.G."/>
            <person name="Kugler K."/>
            <person name="Rivarola-Duarte L."/>
            <person name="Spannagl M."/>
            <person name="Mayer K.F.X."/>
            <person name="Lu F.H."/>
            <person name="Bevan M.W."/>
            <person name="Leroy P."/>
            <person name="Li P."/>
            <person name="You F.M."/>
            <person name="Sun Q."/>
            <person name="Liu Z."/>
            <person name="Lyons E."/>
            <person name="Wicker T."/>
            <person name="Salzberg S.L."/>
            <person name="Devos K.M."/>
            <person name="Dvorak J."/>
        </authorList>
    </citation>
    <scope>NUCLEOTIDE SEQUENCE [LARGE SCALE GENOMIC DNA]</scope>
    <source>
        <strain evidence="3">cv. AL8/78</strain>
    </source>
</reference>
<feature type="domain" description="CBS" evidence="2">
    <location>
        <begin position="8"/>
        <end position="34"/>
    </location>
</feature>
<dbReference type="InterPro" id="IPR051257">
    <property type="entry name" value="Diverse_CBS-Domain"/>
</dbReference>
<dbReference type="PANTHER" id="PTHR43080">
    <property type="entry name" value="CBS DOMAIN-CONTAINING PROTEIN CBSX3, MITOCHONDRIAL"/>
    <property type="match status" value="1"/>
</dbReference>
<dbReference type="AlphaFoldDB" id="A0A453JQL2"/>
<dbReference type="EnsemblPlants" id="AET5Gv20157500.9">
    <property type="protein sequence ID" value="AET5Gv20157500.9"/>
    <property type="gene ID" value="AET5Gv20157500"/>
</dbReference>
<dbReference type="Pfam" id="PF00571">
    <property type="entry name" value="CBS"/>
    <property type="match status" value="1"/>
</dbReference>
<evidence type="ECO:0000313" key="3">
    <source>
        <dbReference type="EnsemblPlants" id="AET5Gv20157500.9"/>
    </source>
</evidence>
<reference evidence="3" key="4">
    <citation type="submission" date="2019-03" db="UniProtKB">
        <authorList>
            <consortium name="EnsemblPlants"/>
        </authorList>
    </citation>
    <scope>IDENTIFICATION</scope>
</reference>
<evidence type="ECO:0000256" key="1">
    <source>
        <dbReference type="ARBA" id="ARBA00023122"/>
    </source>
</evidence>
<reference evidence="4" key="1">
    <citation type="journal article" date="2014" name="Science">
        <title>Ancient hybridizations among the ancestral genomes of bread wheat.</title>
        <authorList>
            <consortium name="International Wheat Genome Sequencing Consortium,"/>
            <person name="Marcussen T."/>
            <person name="Sandve S.R."/>
            <person name="Heier L."/>
            <person name="Spannagl M."/>
            <person name="Pfeifer M."/>
            <person name="Jakobsen K.S."/>
            <person name="Wulff B.B."/>
            <person name="Steuernagel B."/>
            <person name="Mayer K.F."/>
            <person name="Olsen O.A."/>
        </authorList>
    </citation>
    <scope>NUCLEOTIDE SEQUENCE [LARGE SCALE GENOMIC DNA]</scope>
    <source>
        <strain evidence="4">cv. AL8/78</strain>
    </source>
</reference>
<keyword evidence="4" id="KW-1185">Reference proteome</keyword>
<keyword evidence="1" id="KW-0129">CBS domain</keyword>
<dbReference type="PANTHER" id="PTHR43080:SF12">
    <property type="entry name" value="CYSTATHIONINE BETA-SYNTHASE (CBS) FAMILY PROTEIN"/>
    <property type="match status" value="1"/>
</dbReference>
<evidence type="ECO:0000259" key="2">
    <source>
        <dbReference type="Pfam" id="PF00571"/>
    </source>
</evidence>
<dbReference type="Gene3D" id="3.10.580.10">
    <property type="entry name" value="CBS-domain"/>
    <property type="match status" value="1"/>
</dbReference>
<protein>
    <recommendedName>
        <fullName evidence="2">CBS domain-containing protein</fullName>
    </recommendedName>
</protein>
<organism evidence="3 4">
    <name type="scientific">Aegilops tauschii subsp. strangulata</name>
    <name type="common">Goatgrass</name>
    <dbReference type="NCBI Taxonomy" id="200361"/>
    <lineage>
        <taxon>Eukaryota</taxon>
        <taxon>Viridiplantae</taxon>
        <taxon>Streptophyta</taxon>
        <taxon>Embryophyta</taxon>
        <taxon>Tracheophyta</taxon>
        <taxon>Spermatophyta</taxon>
        <taxon>Magnoliopsida</taxon>
        <taxon>Liliopsida</taxon>
        <taxon>Poales</taxon>
        <taxon>Poaceae</taxon>
        <taxon>BOP clade</taxon>
        <taxon>Pooideae</taxon>
        <taxon>Triticodae</taxon>
        <taxon>Triticeae</taxon>
        <taxon>Triticinae</taxon>
        <taxon>Aegilops</taxon>
    </lineage>
</organism>
<dbReference type="InterPro" id="IPR046342">
    <property type="entry name" value="CBS_dom_sf"/>
</dbReference>
<sequence>YFSGSTDEHIRHVPVFDEKVVGMISIGDVVRAIVDQQHQEVKQLKKYITGDYY</sequence>
<name>A0A453JQL2_AEGTS</name>
<dbReference type="Gramene" id="AET5Gv20157500.9">
    <property type="protein sequence ID" value="AET5Gv20157500.9"/>
    <property type="gene ID" value="AET5Gv20157500"/>
</dbReference>